<dbReference type="KEGG" id="dalk:DSCA_39250"/>
<evidence type="ECO:0000313" key="2">
    <source>
        <dbReference type="Proteomes" id="UP000427906"/>
    </source>
</evidence>
<name>A0A5K7YNW1_9BACT</name>
<sequence length="92" mass="10031">MIPEPCFDEPGTLVNRFRVGVGGFKADQVFGQVDDLSQDRGCWFSCGIDGDSPWLIRFTLISMGPNLMPTGWNVNHWMAGGSGLVQISGPSR</sequence>
<dbReference type="AlphaFoldDB" id="A0A5K7YNW1"/>
<protein>
    <submittedName>
        <fullName evidence="1">Uncharacterized protein</fullName>
    </submittedName>
</protein>
<dbReference type="Proteomes" id="UP000427906">
    <property type="component" value="Chromosome"/>
</dbReference>
<dbReference type="EMBL" id="AP021874">
    <property type="protein sequence ID" value="BBO69995.1"/>
    <property type="molecule type" value="Genomic_DNA"/>
</dbReference>
<accession>A0A5K7YNW1</accession>
<keyword evidence="2" id="KW-1185">Reference proteome</keyword>
<proteinExistence type="predicted"/>
<organism evidence="1 2">
    <name type="scientific">Desulfosarcina alkanivorans</name>
    <dbReference type="NCBI Taxonomy" id="571177"/>
    <lineage>
        <taxon>Bacteria</taxon>
        <taxon>Pseudomonadati</taxon>
        <taxon>Thermodesulfobacteriota</taxon>
        <taxon>Desulfobacteria</taxon>
        <taxon>Desulfobacterales</taxon>
        <taxon>Desulfosarcinaceae</taxon>
        <taxon>Desulfosarcina</taxon>
    </lineage>
</organism>
<reference evidence="1 2" key="1">
    <citation type="submission" date="2019-11" db="EMBL/GenBank/DDBJ databases">
        <title>Comparative genomics of hydrocarbon-degrading Desulfosarcina strains.</title>
        <authorList>
            <person name="Watanabe M."/>
            <person name="Kojima H."/>
            <person name="Fukui M."/>
        </authorList>
    </citation>
    <scope>NUCLEOTIDE SEQUENCE [LARGE SCALE GENOMIC DNA]</scope>
    <source>
        <strain evidence="1 2">PL12</strain>
    </source>
</reference>
<evidence type="ECO:0000313" key="1">
    <source>
        <dbReference type="EMBL" id="BBO69995.1"/>
    </source>
</evidence>
<dbReference type="RefSeq" id="WP_155317980.1">
    <property type="nucleotide sequence ID" value="NZ_AP021874.1"/>
</dbReference>
<gene>
    <name evidence="1" type="ORF">DSCA_39250</name>
</gene>